<protein>
    <submittedName>
        <fullName evidence="1">Uncharacterized protein</fullName>
    </submittedName>
</protein>
<proteinExistence type="predicted"/>
<dbReference type="Proteomes" id="UP000233387">
    <property type="component" value="Unassembled WGS sequence"/>
</dbReference>
<dbReference type="OrthoDB" id="6073658at2"/>
<sequence length="312" mass="35796">MLQIFRNTLDALFNTRGEYIKSILGEPETWFDTDKFSEFNLASADILKFIKYSSEATLPPLLGDNYFLKPFIPNFLQSVLFMEQGSIWEVDNQMPEKFEHEKWFFINGVVTNEDLAEANAKYLIHLFHRPITILHNPTNGIFLDLMQSAVGKKGYTNIKFANFVLPTIRKALAEKDKAVIISHSQGTLITSTILDLLIEEKNPHLGKLEIYAFANCAEEMSHAPIQNPNQKPHIESFSNEHDIVAKLGALHPYREERGIVIDGEHFIKKDAWGHFLNIHYLKDFAQGKYIHENNPEIKSRLFGYLEGKTDIG</sequence>
<dbReference type="AlphaFoldDB" id="A0A2N3IE66"/>
<gene>
    <name evidence="1" type="ORF">Rain11_1663</name>
</gene>
<name>A0A2N3IE66_9BACT</name>
<reference evidence="1 2" key="1">
    <citation type="submission" date="2017-06" db="EMBL/GenBank/DDBJ databases">
        <title>Raineya orbicola gen. nov., sp. nov. a slightly thermophilic bacterium of the phylum Bacteroidetes and the description of Raineyaceae fam. nov.</title>
        <authorList>
            <person name="Albuquerque L."/>
            <person name="Polonia A.R.M."/>
            <person name="Barroso C."/>
            <person name="Froufe H.J.C."/>
            <person name="Lage O."/>
            <person name="Lobo-Da-Cunha A."/>
            <person name="Egas C."/>
            <person name="Da Costa M.S."/>
        </authorList>
    </citation>
    <scope>NUCLEOTIDE SEQUENCE [LARGE SCALE GENOMIC DNA]</scope>
    <source>
        <strain evidence="1 2">SPSPC-11</strain>
    </source>
</reference>
<dbReference type="EMBL" id="NKXO01000024">
    <property type="protein sequence ID" value="PKQ68596.1"/>
    <property type="molecule type" value="Genomic_DNA"/>
</dbReference>
<organism evidence="1 2">
    <name type="scientific">Raineya orbicola</name>
    <dbReference type="NCBI Taxonomy" id="2016530"/>
    <lineage>
        <taxon>Bacteria</taxon>
        <taxon>Pseudomonadati</taxon>
        <taxon>Bacteroidota</taxon>
        <taxon>Cytophagia</taxon>
        <taxon>Cytophagales</taxon>
        <taxon>Raineyaceae</taxon>
        <taxon>Raineya</taxon>
    </lineage>
</organism>
<dbReference type="PANTHER" id="PTHR42044">
    <property type="entry name" value="DUF676 DOMAIN-CONTAINING PROTEIN-RELATED"/>
    <property type="match status" value="1"/>
</dbReference>
<dbReference type="RefSeq" id="WP_101358930.1">
    <property type="nucleotide sequence ID" value="NZ_NKXO01000024.1"/>
</dbReference>
<dbReference type="PANTHER" id="PTHR42044:SF2">
    <property type="entry name" value="DUF676 DOMAIN-CONTAINING PROTEIN"/>
    <property type="match status" value="1"/>
</dbReference>
<evidence type="ECO:0000313" key="2">
    <source>
        <dbReference type="Proteomes" id="UP000233387"/>
    </source>
</evidence>
<keyword evidence="2" id="KW-1185">Reference proteome</keyword>
<evidence type="ECO:0000313" key="1">
    <source>
        <dbReference type="EMBL" id="PKQ68596.1"/>
    </source>
</evidence>
<comment type="caution">
    <text evidence="1">The sequence shown here is derived from an EMBL/GenBank/DDBJ whole genome shotgun (WGS) entry which is preliminary data.</text>
</comment>
<accession>A0A2N3IE66</accession>